<sequence length="353" mass="38206">MTAVRISTGIRASRNQAIVDIKISLCHLSSMELMLTQLRACAEPTRLRLLALMALGDFCVVELTDILGQSQPRLSRHLRLLVEAGLLERTREGSNAWFSLAQTGLGRDLAAKLPAIDATLQADRRQAERVLAERARAATERFRRDGAEWDEMRALGLPAETVEAALLADVEMLSLPAGATLLDIGTGTGRILELLAPFIGSGLGIDASRTMLALARSRLSRARLRHCSVRQADMMRLPLPDASFDLTILHMVLHHSETPGAVITEAARMLKPGGTLLIVDLAAHERQDLTRALHHRWPGFSDADMRRALTSAGLQAMPAAAISGPIDIAIWRATRPAGTTPAAFALEAASVHD</sequence>
<dbReference type="Gene3D" id="1.10.10.10">
    <property type="entry name" value="Winged helix-like DNA-binding domain superfamily/Winged helix DNA-binding domain"/>
    <property type="match status" value="1"/>
</dbReference>
<accession>A0AAC9P7R1</accession>
<dbReference type="InterPro" id="IPR011991">
    <property type="entry name" value="ArsR-like_HTH"/>
</dbReference>
<dbReference type="InterPro" id="IPR036388">
    <property type="entry name" value="WH-like_DNA-bd_sf"/>
</dbReference>
<dbReference type="Pfam" id="PF01022">
    <property type="entry name" value="HTH_5"/>
    <property type="match status" value="1"/>
</dbReference>
<dbReference type="PRINTS" id="PR00778">
    <property type="entry name" value="HTHARSR"/>
</dbReference>
<organism evidence="2 3">
    <name type="scientific">Granulibacter bethesdensis</name>
    <dbReference type="NCBI Taxonomy" id="364410"/>
    <lineage>
        <taxon>Bacteria</taxon>
        <taxon>Pseudomonadati</taxon>
        <taxon>Pseudomonadota</taxon>
        <taxon>Alphaproteobacteria</taxon>
        <taxon>Acetobacterales</taxon>
        <taxon>Acetobacteraceae</taxon>
        <taxon>Granulibacter</taxon>
    </lineage>
</organism>
<dbReference type="InterPro" id="IPR050508">
    <property type="entry name" value="Methyltransf_Superfamily"/>
</dbReference>
<evidence type="ECO:0000259" key="1">
    <source>
        <dbReference type="PROSITE" id="PS50987"/>
    </source>
</evidence>
<dbReference type="AlphaFoldDB" id="A0AAC9P7R1"/>
<dbReference type="GO" id="GO:0032259">
    <property type="term" value="P:methylation"/>
    <property type="evidence" value="ECO:0007669"/>
    <property type="project" value="UniProtKB-KW"/>
</dbReference>
<dbReference type="PANTHER" id="PTHR42912">
    <property type="entry name" value="METHYLTRANSFERASE"/>
    <property type="match status" value="1"/>
</dbReference>
<dbReference type="SUPFAM" id="SSF53335">
    <property type="entry name" value="S-adenosyl-L-methionine-dependent methyltransferases"/>
    <property type="match status" value="1"/>
</dbReference>
<dbReference type="EMBL" id="CP018191">
    <property type="protein sequence ID" value="APH53375.1"/>
    <property type="molecule type" value="Genomic_DNA"/>
</dbReference>
<dbReference type="Pfam" id="PF08241">
    <property type="entry name" value="Methyltransf_11"/>
    <property type="match status" value="1"/>
</dbReference>
<dbReference type="CDD" id="cd00090">
    <property type="entry name" value="HTH_ARSR"/>
    <property type="match status" value="1"/>
</dbReference>
<dbReference type="SUPFAM" id="SSF46785">
    <property type="entry name" value="Winged helix' DNA-binding domain"/>
    <property type="match status" value="1"/>
</dbReference>
<feature type="domain" description="HTH arsR-type" evidence="1">
    <location>
        <begin position="28"/>
        <end position="120"/>
    </location>
</feature>
<dbReference type="NCBIfam" id="NF033788">
    <property type="entry name" value="HTH_metalloreg"/>
    <property type="match status" value="1"/>
</dbReference>
<evidence type="ECO:0000313" key="2">
    <source>
        <dbReference type="EMBL" id="APH53375.1"/>
    </source>
</evidence>
<dbReference type="GO" id="GO:0003700">
    <property type="term" value="F:DNA-binding transcription factor activity"/>
    <property type="evidence" value="ECO:0007669"/>
    <property type="project" value="InterPro"/>
</dbReference>
<evidence type="ECO:0000313" key="3">
    <source>
        <dbReference type="Proteomes" id="UP000182373"/>
    </source>
</evidence>
<keyword evidence="2" id="KW-0808">Transferase</keyword>
<dbReference type="SMART" id="SM00418">
    <property type="entry name" value="HTH_ARSR"/>
    <property type="match status" value="1"/>
</dbReference>
<dbReference type="InterPro" id="IPR013216">
    <property type="entry name" value="Methyltransf_11"/>
</dbReference>
<dbReference type="GO" id="GO:0008757">
    <property type="term" value="F:S-adenosylmethionine-dependent methyltransferase activity"/>
    <property type="evidence" value="ECO:0007669"/>
    <property type="project" value="InterPro"/>
</dbReference>
<dbReference type="Proteomes" id="UP000182373">
    <property type="component" value="Chromosome"/>
</dbReference>
<dbReference type="PROSITE" id="PS50987">
    <property type="entry name" value="HTH_ARSR_2"/>
    <property type="match status" value="1"/>
</dbReference>
<name>A0AAC9P7R1_9PROT</name>
<dbReference type="PANTHER" id="PTHR42912:SF93">
    <property type="entry name" value="N6-ADENOSINE-METHYLTRANSFERASE TMT1A"/>
    <property type="match status" value="1"/>
</dbReference>
<dbReference type="InterPro" id="IPR036390">
    <property type="entry name" value="WH_DNA-bd_sf"/>
</dbReference>
<dbReference type="Gene3D" id="3.40.50.150">
    <property type="entry name" value="Vaccinia Virus protein VP39"/>
    <property type="match status" value="1"/>
</dbReference>
<proteinExistence type="predicted"/>
<dbReference type="InterPro" id="IPR029063">
    <property type="entry name" value="SAM-dependent_MTases_sf"/>
</dbReference>
<keyword evidence="2" id="KW-0489">Methyltransferase</keyword>
<dbReference type="InterPro" id="IPR001845">
    <property type="entry name" value="HTH_ArsR_DNA-bd_dom"/>
</dbReference>
<gene>
    <name evidence="2" type="ORF">GbCGDNIH9_0152</name>
</gene>
<protein>
    <submittedName>
        <fullName evidence="2">SAM-dependent methyltransferase</fullName>
    </submittedName>
</protein>
<reference evidence="3" key="1">
    <citation type="submission" date="2016-11" db="EMBL/GenBank/DDBJ databases">
        <title>Comparative genomic and phenotypic analysis of Granulibacter bethesdensis clinical isolates from patients with chronic granulomatous disease.</title>
        <authorList>
            <person name="Zarember K.A."/>
            <person name="Porcella S.F."/>
            <person name="Chu J."/>
            <person name="Ding L."/>
            <person name="Dahlstrom E."/>
            <person name="Barbian K."/>
            <person name="Martens C."/>
            <person name="Sykora L."/>
            <person name="Kramer S."/>
            <person name="Pettinato A.M."/>
            <person name="Hong H."/>
            <person name="Wald G."/>
            <person name="Berg L.J."/>
            <person name="Rogge L.S."/>
            <person name="Greenberg D.E."/>
            <person name="Falcone E.L."/>
            <person name="Neves J.F."/>
            <person name="Simoes M.J."/>
            <person name="Casal M."/>
            <person name="Rodriguez-Lopez F.C."/>
            <person name="Zelazny A."/>
            <person name="Gallin J.I."/>
            <person name="Holland S.M."/>
        </authorList>
    </citation>
    <scope>NUCLEOTIDE SEQUENCE [LARGE SCALE GENOMIC DNA]</scope>
    <source>
        <strain evidence="3">NIH9.1</strain>
    </source>
</reference>
<dbReference type="CDD" id="cd02440">
    <property type="entry name" value="AdoMet_MTases"/>
    <property type="match status" value="1"/>
</dbReference>